<feature type="transmembrane region" description="Helical" evidence="1">
    <location>
        <begin position="81"/>
        <end position="98"/>
    </location>
</feature>
<name>A0A226E1W0_FOLCA</name>
<dbReference type="EMBL" id="LNIX01000007">
    <property type="protein sequence ID" value="OXA51429.1"/>
    <property type="molecule type" value="Genomic_DNA"/>
</dbReference>
<feature type="transmembrane region" description="Helical" evidence="1">
    <location>
        <begin position="285"/>
        <end position="311"/>
    </location>
</feature>
<sequence length="378" mass="42937">MANKLAMKDIVTQRLKRQFRLGNAVRCLFFAWDDHSQKVIVISPKKQRQVKLFLLLSSAYVLLQLWSVFRSELGIVGKTESSLFITLYVICLMLWWDWKVDTAVVGLLNYIISKESKGIPSNFTNLLYTFFQMMHITNWILPIGEIVLVLYSPCQVPLLGSVFMPLDQCAKLADSSTTISYAQFALRLLLSLVEAVLLTQVFIGGTFYDVDGLLTGISNFVQECNLAFRKTEIDAYRKLQVVEKLLNDCVKGRIFPIVAFTLPALQVMTCFAVTKLHDKIGLSSLIIYLCLYIDVLIFNMLVFTGAGRVYLFSQTWIQKLAKTFPFSKLKTKTLKSFKPLRVEFGSNFVDPLTPLVIQHFCVNQTVSLLVLTSKSTKL</sequence>
<evidence type="ECO:0000313" key="2">
    <source>
        <dbReference type="EMBL" id="OXA51429.1"/>
    </source>
</evidence>
<proteinExistence type="predicted"/>
<keyword evidence="1" id="KW-0472">Membrane</keyword>
<comment type="caution">
    <text evidence="2">The sequence shown here is derived from an EMBL/GenBank/DDBJ whole genome shotgun (WGS) entry which is preliminary data.</text>
</comment>
<evidence type="ECO:0000256" key="1">
    <source>
        <dbReference type="SAM" id="Phobius"/>
    </source>
</evidence>
<dbReference type="Proteomes" id="UP000198287">
    <property type="component" value="Unassembled WGS sequence"/>
</dbReference>
<evidence type="ECO:0000313" key="3">
    <source>
        <dbReference type="Proteomes" id="UP000198287"/>
    </source>
</evidence>
<keyword evidence="1" id="KW-0812">Transmembrane</keyword>
<feature type="transmembrane region" description="Helical" evidence="1">
    <location>
        <begin position="254"/>
        <end position="273"/>
    </location>
</feature>
<keyword evidence="1" id="KW-1133">Transmembrane helix</keyword>
<dbReference type="AlphaFoldDB" id="A0A226E1W0"/>
<feature type="transmembrane region" description="Helical" evidence="1">
    <location>
        <begin position="52"/>
        <end position="69"/>
    </location>
</feature>
<protein>
    <recommendedName>
        <fullName evidence="4">Gustatory receptor</fullName>
    </recommendedName>
</protein>
<organism evidence="2 3">
    <name type="scientific">Folsomia candida</name>
    <name type="common">Springtail</name>
    <dbReference type="NCBI Taxonomy" id="158441"/>
    <lineage>
        <taxon>Eukaryota</taxon>
        <taxon>Metazoa</taxon>
        <taxon>Ecdysozoa</taxon>
        <taxon>Arthropoda</taxon>
        <taxon>Hexapoda</taxon>
        <taxon>Collembola</taxon>
        <taxon>Entomobryomorpha</taxon>
        <taxon>Isotomoidea</taxon>
        <taxon>Isotomidae</taxon>
        <taxon>Proisotominae</taxon>
        <taxon>Folsomia</taxon>
    </lineage>
</organism>
<keyword evidence="3" id="KW-1185">Reference proteome</keyword>
<evidence type="ECO:0008006" key="4">
    <source>
        <dbReference type="Google" id="ProtNLM"/>
    </source>
</evidence>
<gene>
    <name evidence="2" type="ORF">Fcan01_12983</name>
</gene>
<accession>A0A226E1W0</accession>
<reference evidence="2 3" key="1">
    <citation type="submission" date="2015-12" db="EMBL/GenBank/DDBJ databases">
        <title>The genome of Folsomia candida.</title>
        <authorList>
            <person name="Faddeeva A."/>
            <person name="Derks M.F."/>
            <person name="Anvar Y."/>
            <person name="Smit S."/>
            <person name="Van Straalen N."/>
            <person name="Roelofs D."/>
        </authorList>
    </citation>
    <scope>NUCLEOTIDE SEQUENCE [LARGE SCALE GENOMIC DNA]</scope>
    <source>
        <strain evidence="2 3">VU population</strain>
        <tissue evidence="2">Whole body</tissue>
    </source>
</reference>
<feature type="transmembrane region" description="Helical" evidence="1">
    <location>
        <begin position="184"/>
        <end position="203"/>
    </location>
</feature>